<dbReference type="Proteomes" id="UP000232003">
    <property type="component" value="Plasmid pNFSY08"/>
</dbReference>
<name>A0A2K8T9F1_9NOSO</name>
<keyword evidence="1" id="KW-0614">Plasmid</keyword>
<evidence type="ECO:0000313" key="2">
    <source>
        <dbReference type="Proteomes" id="UP000232003"/>
    </source>
</evidence>
<gene>
    <name evidence="1" type="ORF">COO91_10560</name>
</gene>
<accession>A0A2K8T9F1</accession>
<sequence length="79" mass="9322">MLLKKDQERFAQFGIDLEEPDFPLSGRELPNFIYDRTKRKISLRTVYRWAEKHSIPFSVSRIISPQELIKWLELGNAAS</sequence>
<dbReference type="AlphaFoldDB" id="A0A2K8T9F1"/>
<evidence type="ECO:0000313" key="1">
    <source>
        <dbReference type="EMBL" id="AUB44337.1"/>
    </source>
</evidence>
<proteinExistence type="predicted"/>
<dbReference type="EMBL" id="CP024793">
    <property type="protein sequence ID" value="AUB44337.1"/>
    <property type="molecule type" value="Genomic_DNA"/>
</dbReference>
<keyword evidence="2" id="KW-1185">Reference proteome</keyword>
<dbReference type="KEGG" id="nfl:COO91_10560"/>
<organism evidence="1 2">
    <name type="scientific">Nostoc flagelliforme CCNUN1</name>
    <dbReference type="NCBI Taxonomy" id="2038116"/>
    <lineage>
        <taxon>Bacteria</taxon>
        <taxon>Bacillati</taxon>
        <taxon>Cyanobacteriota</taxon>
        <taxon>Cyanophyceae</taxon>
        <taxon>Nostocales</taxon>
        <taxon>Nostocaceae</taxon>
        <taxon>Nostoc</taxon>
    </lineage>
</organism>
<geneLocation type="plasmid" evidence="2">
    <name>pnfsy08</name>
</geneLocation>
<protein>
    <submittedName>
        <fullName evidence="1">Uncharacterized protein</fullName>
    </submittedName>
</protein>
<reference evidence="1 2" key="1">
    <citation type="submission" date="2017-11" db="EMBL/GenBank/DDBJ databases">
        <title>Complete genome of a free-living desiccation-tolerant cyanobacterium and its photosynthetic adaptation to extreme terrestrial habitat.</title>
        <authorList>
            <person name="Shang J."/>
        </authorList>
    </citation>
    <scope>NUCLEOTIDE SEQUENCE [LARGE SCALE GENOMIC DNA]</scope>
    <source>
        <strain evidence="1 2">CCNUN1</strain>
        <plasmid evidence="2">pnfsy08</plasmid>
    </source>
</reference>